<feature type="non-terminal residue" evidence="2">
    <location>
        <position position="1"/>
    </location>
</feature>
<evidence type="ECO:0000256" key="1">
    <source>
        <dbReference type="SAM" id="MobiDB-lite"/>
    </source>
</evidence>
<name>A0AA38LD32_TAXCH</name>
<feature type="region of interest" description="Disordered" evidence="1">
    <location>
        <begin position="1"/>
        <end position="27"/>
    </location>
</feature>
<dbReference type="PANTHER" id="PTHR31694:SF26">
    <property type="entry name" value="OS05G0151100 PROTEIN"/>
    <property type="match status" value="1"/>
</dbReference>
<accession>A0AA38LD32</accession>
<comment type="caution">
    <text evidence="2">The sequence shown here is derived from an EMBL/GenBank/DDBJ whole genome shotgun (WGS) entry which is preliminary data.</text>
</comment>
<gene>
    <name evidence="2" type="ORF">KI387_021350</name>
</gene>
<evidence type="ECO:0000313" key="3">
    <source>
        <dbReference type="Proteomes" id="UP000824469"/>
    </source>
</evidence>
<feature type="compositionally biased region" description="Polar residues" evidence="1">
    <location>
        <begin position="1"/>
        <end position="14"/>
    </location>
</feature>
<sequence length="162" mass="17668">SDKNTQSKSIGNENTQEKENAQLQEENNENTIVQPIVNEHFIVDPDPAKWLAVGLLGVESGQDAVIRALLSERKSEKVEPYSYTVAEFTDFISTLRNNLGHTPVVDEGLVVDKRLGAEGLVKGNILACDKYSVAHARTPAQILRIVYSSGSESVPGGFYSHG</sequence>
<evidence type="ECO:0000313" key="2">
    <source>
        <dbReference type="EMBL" id="KAH9319581.1"/>
    </source>
</evidence>
<proteinExistence type="predicted"/>
<reference evidence="2 3" key="1">
    <citation type="journal article" date="2021" name="Nat. Plants">
        <title>The Taxus genome provides insights into paclitaxel biosynthesis.</title>
        <authorList>
            <person name="Xiong X."/>
            <person name="Gou J."/>
            <person name="Liao Q."/>
            <person name="Li Y."/>
            <person name="Zhou Q."/>
            <person name="Bi G."/>
            <person name="Li C."/>
            <person name="Du R."/>
            <person name="Wang X."/>
            <person name="Sun T."/>
            <person name="Guo L."/>
            <person name="Liang H."/>
            <person name="Lu P."/>
            <person name="Wu Y."/>
            <person name="Zhang Z."/>
            <person name="Ro D.K."/>
            <person name="Shang Y."/>
            <person name="Huang S."/>
            <person name="Yan J."/>
        </authorList>
    </citation>
    <scope>NUCLEOTIDE SEQUENCE [LARGE SCALE GENOMIC DNA]</scope>
    <source>
        <strain evidence="2">Ta-2019</strain>
    </source>
</reference>
<protein>
    <submittedName>
        <fullName evidence="2">Uncharacterized protein</fullName>
    </submittedName>
</protein>
<dbReference type="PANTHER" id="PTHR31694">
    <property type="entry name" value="DESICCATION-LIKE PROTEIN"/>
    <property type="match status" value="1"/>
</dbReference>
<feature type="non-terminal residue" evidence="2">
    <location>
        <position position="162"/>
    </location>
</feature>
<dbReference type="InterPro" id="IPR052965">
    <property type="entry name" value="Pigment-catalase-like"/>
</dbReference>
<keyword evidence="3" id="KW-1185">Reference proteome</keyword>
<dbReference type="Proteomes" id="UP000824469">
    <property type="component" value="Unassembled WGS sequence"/>
</dbReference>
<dbReference type="OMA" id="KGNILAC"/>
<organism evidence="2 3">
    <name type="scientific">Taxus chinensis</name>
    <name type="common">Chinese yew</name>
    <name type="synonym">Taxus wallichiana var. chinensis</name>
    <dbReference type="NCBI Taxonomy" id="29808"/>
    <lineage>
        <taxon>Eukaryota</taxon>
        <taxon>Viridiplantae</taxon>
        <taxon>Streptophyta</taxon>
        <taxon>Embryophyta</taxon>
        <taxon>Tracheophyta</taxon>
        <taxon>Spermatophyta</taxon>
        <taxon>Pinopsida</taxon>
        <taxon>Pinidae</taxon>
        <taxon>Conifers II</taxon>
        <taxon>Cupressales</taxon>
        <taxon>Taxaceae</taxon>
        <taxon>Taxus</taxon>
    </lineage>
</organism>
<dbReference type="AlphaFoldDB" id="A0AA38LD32"/>
<dbReference type="EMBL" id="JAHRHJ020000004">
    <property type="protein sequence ID" value="KAH9319581.1"/>
    <property type="molecule type" value="Genomic_DNA"/>
</dbReference>